<dbReference type="EMBL" id="SWQE01000001">
    <property type="protein sequence ID" value="NFJ07361.1"/>
    <property type="molecule type" value="Genomic_DNA"/>
</dbReference>
<dbReference type="Proteomes" id="UP000480039">
    <property type="component" value="Unassembled WGS sequence"/>
</dbReference>
<reference evidence="1 2" key="1">
    <citation type="submission" date="2019-04" db="EMBL/GenBank/DDBJ databases">
        <title>Genome sequencing of Clostridium botulinum Groups I-IV and Clostridium butyricum.</title>
        <authorList>
            <person name="Brunt J."/>
            <person name="Van Vliet A.H.M."/>
            <person name="Stringer S.C."/>
            <person name="Carter A.T."/>
            <person name="Peck M.W."/>
        </authorList>
    </citation>
    <scope>NUCLEOTIDE SEQUENCE [LARGE SCALE GENOMIC DNA]</scope>
    <source>
        <strain evidence="1 2">Colworth BL30</strain>
    </source>
</reference>
<dbReference type="AlphaFoldDB" id="A0A846J228"/>
<protein>
    <recommendedName>
        <fullName evidence="3">Nucleotidyltransferase family protein</fullName>
    </recommendedName>
</protein>
<proteinExistence type="predicted"/>
<evidence type="ECO:0000313" key="1">
    <source>
        <dbReference type="EMBL" id="NFJ07361.1"/>
    </source>
</evidence>
<evidence type="ECO:0000313" key="2">
    <source>
        <dbReference type="Proteomes" id="UP000480039"/>
    </source>
</evidence>
<gene>
    <name evidence="1" type="ORF">FC871_02425</name>
</gene>
<accession>A0A846J228</accession>
<sequence length="183" mass="21056">MMFDTLSYIGEKLNSLNIIWGVGASILLNQFGLIEKPNDIDIFVDIKDIEKTDEVLKSIGKKKKWEKNATYSTKYFYEYIIDGFDVDVMAGFAVNHINGVFEYIFDHNSISESKTINGVNIPFTSLEDWYVIYQLIPNREAKVKIIESYLLLNGIKNLFLLERALKGNLSIEVREKIKKILSS</sequence>
<dbReference type="InterPro" id="IPR043519">
    <property type="entry name" value="NT_sf"/>
</dbReference>
<dbReference type="Gene3D" id="3.30.460.40">
    <property type="match status" value="1"/>
</dbReference>
<evidence type="ECO:0008006" key="3">
    <source>
        <dbReference type="Google" id="ProtNLM"/>
    </source>
</evidence>
<dbReference type="SUPFAM" id="SSF81301">
    <property type="entry name" value="Nucleotidyltransferase"/>
    <property type="match status" value="1"/>
</dbReference>
<comment type="caution">
    <text evidence="1">The sequence shown here is derived from an EMBL/GenBank/DDBJ whole genome shotgun (WGS) entry which is preliminary data.</text>
</comment>
<organism evidence="1 2">
    <name type="scientific">Clostridium botulinum</name>
    <dbReference type="NCBI Taxonomy" id="1491"/>
    <lineage>
        <taxon>Bacteria</taxon>
        <taxon>Bacillati</taxon>
        <taxon>Bacillota</taxon>
        <taxon>Clostridia</taxon>
        <taxon>Eubacteriales</taxon>
        <taxon>Clostridiaceae</taxon>
        <taxon>Clostridium</taxon>
    </lineage>
</organism>
<name>A0A846J228_CLOBO</name>